<evidence type="ECO:0000313" key="3">
    <source>
        <dbReference type="EMBL" id="ABN64713.2"/>
    </source>
</evidence>
<dbReference type="GO" id="GO:0030289">
    <property type="term" value="C:protein phosphatase 4 complex"/>
    <property type="evidence" value="ECO:0007669"/>
    <property type="project" value="InterPro"/>
</dbReference>
<dbReference type="AlphaFoldDB" id="A3LQM7"/>
<dbReference type="HOGENOM" id="CLU_727830_0_0_1"/>
<dbReference type="InParanoid" id="A3LQM7"/>
<organism evidence="3 4">
    <name type="scientific">Scheffersomyces stipitis (strain ATCC 58785 / CBS 6054 / NBRC 10063 / NRRL Y-11545)</name>
    <name type="common">Yeast</name>
    <name type="synonym">Pichia stipitis</name>
    <dbReference type="NCBI Taxonomy" id="322104"/>
    <lineage>
        <taxon>Eukaryota</taxon>
        <taxon>Fungi</taxon>
        <taxon>Dikarya</taxon>
        <taxon>Ascomycota</taxon>
        <taxon>Saccharomycotina</taxon>
        <taxon>Pichiomycetes</taxon>
        <taxon>Debaryomycetaceae</taxon>
        <taxon>Scheffersomyces</taxon>
    </lineage>
</organism>
<evidence type="ECO:0000256" key="1">
    <source>
        <dbReference type="ARBA" id="ARBA00009207"/>
    </source>
</evidence>
<feature type="compositionally biased region" description="Basic and acidic residues" evidence="2">
    <location>
        <begin position="245"/>
        <end position="254"/>
    </location>
</feature>
<sequence length="380" mass="41813">MTLNIPALDVELDTSLHDIVVAQKYDPNSDSGHWLNVILPKIIARLDLIAEIATSQGETYSVRPEGVDLHACISGNHRRIVTHLQQHFSTSPPFTIVRIAEILVDATKEGYDLFNNVQIFKYFNSLLKLVNVSSSVNDFPATTFSGDINGNGNGNGTTHDDHDHIDKQIVEPVITSQSLGNIPLVKIPWLSEAKTTRKDDTTVDPENTTVEEVISASPLVENNSQKNGTTEIDKKQESIPVRRRREQENYKAPDEGSESSEENQTTVKKPKTNGSTTDTMSTVVNGVTNHVTDGLTENGAVDINEAVHVDGDIILDVRVNENSQEYENSQNIVVDEMEILSGSEALRIMPSEQETIPQNSILEQNDGLQTNGSDSMITSE</sequence>
<gene>
    <name evidence="3" type="ORF">PICST_30378</name>
</gene>
<feature type="compositionally biased region" description="Polar residues" evidence="2">
    <location>
        <begin position="220"/>
        <end position="230"/>
    </location>
</feature>
<keyword evidence="4" id="KW-1185">Reference proteome</keyword>
<accession>A3LQM7</accession>
<comment type="similarity">
    <text evidence="1">Belongs to the PPP4R2 family.</text>
</comment>
<dbReference type="GO" id="GO:0019888">
    <property type="term" value="F:protein phosphatase regulator activity"/>
    <property type="evidence" value="ECO:0007669"/>
    <property type="project" value="InterPro"/>
</dbReference>
<dbReference type="Pfam" id="PF09184">
    <property type="entry name" value="PPP4R2"/>
    <property type="match status" value="1"/>
</dbReference>
<reference evidence="3 4" key="1">
    <citation type="journal article" date="2007" name="Nat. Biotechnol.">
        <title>Genome sequence of the lignocellulose-bioconverting and xylose-fermenting yeast Pichia stipitis.</title>
        <authorList>
            <person name="Jeffries T.W."/>
            <person name="Grigoriev I.V."/>
            <person name="Grimwood J."/>
            <person name="Laplaza J.M."/>
            <person name="Aerts A."/>
            <person name="Salamov A."/>
            <person name="Schmutz J."/>
            <person name="Lindquist E."/>
            <person name="Dehal P."/>
            <person name="Shapiro H."/>
            <person name="Jin Y.S."/>
            <person name="Passoth V."/>
            <person name="Richardson P.M."/>
        </authorList>
    </citation>
    <scope>NUCLEOTIDE SEQUENCE [LARGE SCALE GENOMIC DNA]</scope>
    <source>
        <strain evidence="4">ATCC 58785 / CBS 6054 / NBRC 10063 / NRRL Y-11545</strain>
    </source>
</reference>
<dbReference type="OrthoDB" id="341898at2759"/>
<name>A3LQM7_PICST</name>
<evidence type="ECO:0000256" key="2">
    <source>
        <dbReference type="SAM" id="MobiDB-lite"/>
    </source>
</evidence>
<protein>
    <submittedName>
        <fullName evidence="3">Uncharacterized protein</fullName>
    </submittedName>
</protein>
<proteinExistence type="inferred from homology"/>
<dbReference type="eggNOG" id="ENOG502SBSZ">
    <property type="taxonomic scope" value="Eukaryota"/>
</dbReference>
<evidence type="ECO:0000313" key="4">
    <source>
        <dbReference type="Proteomes" id="UP000002258"/>
    </source>
</evidence>
<feature type="region of interest" description="Disordered" evidence="2">
    <location>
        <begin position="195"/>
        <end position="280"/>
    </location>
</feature>
<dbReference type="RefSeq" id="XP_001382742.2">
    <property type="nucleotide sequence ID" value="XM_001382705.1"/>
</dbReference>
<dbReference type="KEGG" id="pic:PICST_30378"/>
<dbReference type="STRING" id="322104.A3LQM7"/>
<feature type="compositionally biased region" description="Polar residues" evidence="2">
    <location>
        <begin position="262"/>
        <end position="280"/>
    </location>
</feature>
<dbReference type="Proteomes" id="UP000002258">
    <property type="component" value="Chromosome 2"/>
</dbReference>
<feature type="region of interest" description="Disordered" evidence="2">
    <location>
        <begin position="353"/>
        <end position="380"/>
    </location>
</feature>
<dbReference type="GeneID" id="4837129"/>
<dbReference type="EMBL" id="CP000496">
    <property type="protein sequence ID" value="ABN64713.2"/>
    <property type="molecule type" value="Genomic_DNA"/>
</dbReference>
<dbReference type="OMA" id="DINEAVH"/>
<dbReference type="InterPro" id="IPR015267">
    <property type="entry name" value="PPP4R2"/>
</dbReference>